<keyword evidence="4" id="KW-1003">Cell membrane</keyword>
<keyword evidence="18" id="KW-1185">Reference proteome</keyword>
<dbReference type="SMART" id="SM00387">
    <property type="entry name" value="HATPase_c"/>
    <property type="match status" value="1"/>
</dbReference>
<dbReference type="PRINTS" id="PR00344">
    <property type="entry name" value="BCTRLSENSOR"/>
</dbReference>
<evidence type="ECO:0000256" key="1">
    <source>
        <dbReference type="ARBA" id="ARBA00000085"/>
    </source>
</evidence>
<evidence type="ECO:0000256" key="13">
    <source>
        <dbReference type="ARBA" id="ARBA00023136"/>
    </source>
</evidence>
<keyword evidence="11 14" id="KW-1133">Transmembrane helix</keyword>
<evidence type="ECO:0000256" key="3">
    <source>
        <dbReference type="ARBA" id="ARBA00012438"/>
    </source>
</evidence>
<evidence type="ECO:0000256" key="9">
    <source>
        <dbReference type="ARBA" id="ARBA00022777"/>
    </source>
</evidence>
<feature type="transmembrane region" description="Helical" evidence="14">
    <location>
        <begin position="183"/>
        <end position="203"/>
    </location>
</feature>
<dbReference type="PANTHER" id="PTHR42878:SF3">
    <property type="entry name" value="HISTIDINE PROTEIN KINASE SAES"/>
    <property type="match status" value="1"/>
</dbReference>
<evidence type="ECO:0000256" key="10">
    <source>
        <dbReference type="ARBA" id="ARBA00022840"/>
    </source>
</evidence>
<dbReference type="InterPro" id="IPR035965">
    <property type="entry name" value="PAS-like_dom_sf"/>
</dbReference>
<dbReference type="RefSeq" id="WP_055743551.1">
    <property type="nucleotide sequence ID" value="NZ_LJJB01000007.1"/>
</dbReference>
<dbReference type="InterPro" id="IPR050351">
    <property type="entry name" value="BphY/WalK/GraS-like"/>
</dbReference>
<dbReference type="Pfam" id="PF00672">
    <property type="entry name" value="HAMP"/>
    <property type="match status" value="1"/>
</dbReference>
<gene>
    <name evidence="17" type="ORF">AN963_05655</name>
</gene>
<keyword evidence="6" id="KW-0808">Transferase</keyword>
<evidence type="ECO:0000256" key="11">
    <source>
        <dbReference type="ARBA" id="ARBA00022989"/>
    </source>
</evidence>
<organism evidence="17 18">
    <name type="scientific">Brevibacillus choshinensis</name>
    <dbReference type="NCBI Taxonomy" id="54911"/>
    <lineage>
        <taxon>Bacteria</taxon>
        <taxon>Bacillati</taxon>
        <taxon>Bacillota</taxon>
        <taxon>Bacilli</taxon>
        <taxon>Bacillales</taxon>
        <taxon>Paenibacillaceae</taxon>
        <taxon>Brevibacillus</taxon>
    </lineage>
</organism>
<dbReference type="SMART" id="SM00304">
    <property type="entry name" value="HAMP"/>
    <property type="match status" value="1"/>
</dbReference>
<name>A0ABR5NCH2_BRECH</name>
<dbReference type="PROSITE" id="PS50885">
    <property type="entry name" value="HAMP"/>
    <property type="match status" value="1"/>
</dbReference>
<dbReference type="CDD" id="cd00075">
    <property type="entry name" value="HATPase"/>
    <property type="match status" value="1"/>
</dbReference>
<protein>
    <recommendedName>
        <fullName evidence="3">histidine kinase</fullName>
        <ecNumber evidence="3">2.7.13.3</ecNumber>
    </recommendedName>
</protein>
<feature type="domain" description="HAMP" evidence="16">
    <location>
        <begin position="205"/>
        <end position="257"/>
    </location>
</feature>
<comment type="catalytic activity">
    <reaction evidence="1">
        <text>ATP + protein L-histidine = ADP + protein N-phospho-L-histidine.</text>
        <dbReference type="EC" id="2.7.13.3"/>
    </reaction>
</comment>
<dbReference type="PROSITE" id="PS50109">
    <property type="entry name" value="HIS_KIN"/>
    <property type="match status" value="1"/>
</dbReference>
<dbReference type="InterPro" id="IPR003660">
    <property type="entry name" value="HAMP_dom"/>
</dbReference>
<evidence type="ECO:0000256" key="4">
    <source>
        <dbReference type="ARBA" id="ARBA00022475"/>
    </source>
</evidence>
<evidence type="ECO:0000259" key="16">
    <source>
        <dbReference type="PROSITE" id="PS50885"/>
    </source>
</evidence>
<evidence type="ECO:0000313" key="17">
    <source>
        <dbReference type="EMBL" id="KQL49254.1"/>
    </source>
</evidence>
<dbReference type="SUPFAM" id="SSF47384">
    <property type="entry name" value="Homodimeric domain of signal transducing histidine kinase"/>
    <property type="match status" value="1"/>
</dbReference>
<feature type="domain" description="Histidine kinase" evidence="15">
    <location>
        <begin position="375"/>
        <end position="593"/>
    </location>
</feature>
<dbReference type="Pfam" id="PF18698">
    <property type="entry name" value="HisK_sensor"/>
    <property type="match status" value="1"/>
</dbReference>
<dbReference type="InterPro" id="IPR003661">
    <property type="entry name" value="HisK_dim/P_dom"/>
</dbReference>
<dbReference type="GO" id="GO:0016301">
    <property type="term" value="F:kinase activity"/>
    <property type="evidence" value="ECO:0007669"/>
    <property type="project" value="UniProtKB-KW"/>
</dbReference>
<evidence type="ECO:0000313" key="18">
    <source>
        <dbReference type="Proteomes" id="UP000051063"/>
    </source>
</evidence>
<sequence length="608" mass="67656">MDVFFRSVVGKLWMTIIALFALVLTIFSLLIVQSFDSFYSNRQTKNLQELAEGLSSGLSASENIQGALEMAATFGVVHHTGMVVLDDQKNVVGKSEGKGLPAIPVNELLATPELKLQDALAGKHPAPQRLYLPVGSGDQKNPSANVQIIVVAVPMEYSVGKHGSVVMYQAIEDFDDTVNEVRFLIFVVGVIAFVSTTVFAFFLSSRITIPLRQMKETAHRIAEGDFHAEIPIRTADETGELAASFNTMATRLNQLVDALSKEKEQLAIVLRSMVDGVVMLDAEGKIALTNPPAERFLRDWKFQYSDEAVPLYSIYQQVVQTGQEVTEDIPLQGRIWTLVMVPVNDREQIRGAVAALRDMTQERKLDKMRNDFVANVSHELRTPLSMLQGYSEAIVDDIVTTPEEHKELAQIIYDESVRMTKLVNELLSLARMEAGHVELFRETLELRPYMERIQRKFTNLARERDIQLLLEISTSHSTVNIDPDRMEQVLTNLIDNALRHTPSKGSVTIRARGDKTLLLEISDTGSGIPQEDLPFVFERFYKADKARTRGRVGGTGLGLAIAKNLVEAHGGTISVQSKVGEGTTFTIALMLQTKTNRSVERNDQDDLI</sequence>
<dbReference type="EC" id="2.7.13.3" evidence="3"/>
<dbReference type="Gene3D" id="1.10.287.130">
    <property type="match status" value="1"/>
</dbReference>
<dbReference type="EMBL" id="LJJB01000007">
    <property type="protein sequence ID" value="KQL49254.1"/>
    <property type="molecule type" value="Genomic_DNA"/>
</dbReference>
<evidence type="ECO:0000256" key="8">
    <source>
        <dbReference type="ARBA" id="ARBA00022741"/>
    </source>
</evidence>
<dbReference type="Pfam" id="PF02518">
    <property type="entry name" value="HATPase_c"/>
    <property type="match status" value="1"/>
</dbReference>
<dbReference type="Gene3D" id="6.10.340.10">
    <property type="match status" value="1"/>
</dbReference>
<evidence type="ECO:0000256" key="7">
    <source>
        <dbReference type="ARBA" id="ARBA00022692"/>
    </source>
</evidence>
<dbReference type="InterPro" id="IPR041328">
    <property type="entry name" value="HisK_sensor"/>
</dbReference>
<evidence type="ECO:0000256" key="14">
    <source>
        <dbReference type="SAM" id="Phobius"/>
    </source>
</evidence>
<keyword evidence="5" id="KW-0597">Phosphoprotein</keyword>
<dbReference type="Gene3D" id="3.30.565.10">
    <property type="entry name" value="Histidine kinase-like ATPase, C-terminal domain"/>
    <property type="match status" value="1"/>
</dbReference>
<comment type="subcellular location">
    <subcellularLocation>
        <location evidence="2">Cell membrane</location>
        <topology evidence="2">Multi-pass membrane protein</topology>
    </subcellularLocation>
</comment>
<evidence type="ECO:0000256" key="12">
    <source>
        <dbReference type="ARBA" id="ARBA00023012"/>
    </source>
</evidence>
<dbReference type="InterPro" id="IPR003594">
    <property type="entry name" value="HATPase_dom"/>
</dbReference>
<keyword evidence="12" id="KW-0902">Two-component regulatory system</keyword>
<keyword evidence="10" id="KW-0067">ATP-binding</keyword>
<comment type="caution">
    <text evidence="17">The sequence shown here is derived from an EMBL/GenBank/DDBJ whole genome shotgun (WGS) entry which is preliminary data.</text>
</comment>
<dbReference type="CDD" id="cd06225">
    <property type="entry name" value="HAMP"/>
    <property type="match status" value="1"/>
</dbReference>
<dbReference type="SUPFAM" id="SSF55874">
    <property type="entry name" value="ATPase domain of HSP90 chaperone/DNA topoisomerase II/histidine kinase"/>
    <property type="match status" value="1"/>
</dbReference>
<keyword evidence="9 17" id="KW-0418">Kinase</keyword>
<dbReference type="InterPro" id="IPR036890">
    <property type="entry name" value="HATPase_C_sf"/>
</dbReference>
<dbReference type="Proteomes" id="UP000051063">
    <property type="component" value="Unassembled WGS sequence"/>
</dbReference>
<feature type="transmembrane region" description="Helical" evidence="14">
    <location>
        <begin position="12"/>
        <end position="32"/>
    </location>
</feature>
<dbReference type="InterPro" id="IPR036097">
    <property type="entry name" value="HisK_dim/P_sf"/>
</dbReference>
<dbReference type="SUPFAM" id="SSF55785">
    <property type="entry name" value="PYP-like sensor domain (PAS domain)"/>
    <property type="match status" value="1"/>
</dbReference>
<evidence type="ECO:0000256" key="5">
    <source>
        <dbReference type="ARBA" id="ARBA00022553"/>
    </source>
</evidence>
<dbReference type="CDD" id="cd00130">
    <property type="entry name" value="PAS"/>
    <property type="match status" value="1"/>
</dbReference>
<keyword evidence="13 14" id="KW-0472">Membrane</keyword>
<evidence type="ECO:0000256" key="6">
    <source>
        <dbReference type="ARBA" id="ARBA00022679"/>
    </source>
</evidence>
<keyword evidence="8" id="KW-0547">Nucleotide-binding</keyword>
<proteinExistence type="predicted"/>
<dbReference type="PANTHER" id="PTHR42878">
    <property type="entry name" value="TWO-COMPONENT HISTIDINE KINASE"/>
    <property type="match status" value="1"/>
</dbReference>
<dbReference type="SUPFAM" id="SSF158472">
    <property type="entry name" value="HAMP domain-like"/>
    <property type="match status" value="1"/>
</dbReference>
<dbReference type="CDD" id="cd00082">
    <property type="entry name" value="HisKA"/>
    <property type="match status" value="1"/>
</dbReference>
<dbReference type="InterPro" id="IPR005467">
    <property type="entry name" value="His_kinase_dom"/>
</dbReference>
<accession>A0ABR5NCH2</accession>
<dbReference type="SMART" id="SM00388">
    <property type="entry name" value="HisKA"/>
    <property type="match status" value="1"/>
</dbReference>
<dbReference type="InterPro" id="IPR000014">
    <property type="entry name" value="PAS"/>
</dbReference>
<evidence type="ECO:0000256" key="2">
    <source>
        <dbReference type="ARBA" id="ARBA00004651"/>
    </source>
</evidence>
<dbReference type="InterPro" id="IPR004358">
    <property type="entry name" value="Sig_transdc_His_kin-like_C"/>
</dbReference>
<keyword evidence="7 14" id="KW-0812">Transmembrane</keyword>
<reference evidence="17 18" key="1">
    <citation type="submission" date="2015-09" db="EMBL/GenBank/DDBJ databases">
        <title>Genome sequencing project for genomic taxonomy and phylogenomics of Bacillus-like bacteria.</title>
        <authorList>
            <person name="Liu B."/>
            <person name="Wang J."/>
            <person name="Zhu Y."/>
            <person name="Liu G."/>
            <person name="Chen Q."/>
            <person name="Chen Z."/>
            <person name="Lan J."/>
            <person name="Che J."/>
            <person name="Ge C."/>
            <person name="Shi H."/>
            <person name="Pan Z."/>
            <person name="Liu X."/>
        </authorList>
    </citation>
    <scope>NUCLEOTIDE SEQUENCE [LARGE SCALE GENOMIC DNA]</scope>
    <source>
        <strain evidence="17 18">DSM 8552</strain>
    </source>
</reference>
<evidence type="ECO:0000259" key="15">
    <source>
        <dbReference type="PROSITE" id="PS50109"/>
    </source>
</evidence>
<dbReference type="Gene3D" id="3.30.450.20">
    <property type="entry name" value="PAS domain"/>
    <property type="match status" value="1"/>
</dbReference>
<dbReference type="Pfam" id="PF00512">
    <property type="entry name" value="HisKA"/>
    <property type="match status" value="1"/>
</dbReference>